<gene>
    <name evidence="4" type="ORF">OCV51_09125</name>
</gene>
<evidence type="ECO:0000313" key="5">
    <source>
        <dbReference type="Proteomes" id="UP001652394"/>
    </source>
</evidence>
<comment type="caution">
    <text evidence="4">The sequence shown here is derived from an EMBL/GenBank/DDBJ whole genome shotgun (WGS) entry which is preliminary data.</text>
</comment>
<organism evidence="4 5">
    <name type="scientific">Faecalicatena acetigenes</name>
    <dbReference type="NCBI Taxonomy" id="2981790"/>
    <lineage>
        <taxon>Bacteria</taxon>
        <taxon>Bacillati</taxon>
        <taxon>Bacillota</taxon>
        <taxon>Clostridia</taxon>
        <taxon>Lachnospirales</taxon>
        <taxon>Lachnospiraceae</taxon>
        <taxon>Faecalicatena</taxon>
    </lineage>
</organism>
<reference evidence="4 5" key="1">
    <citation type="journal article" date="2021" name="ISME Commun">
        <title>Automated analysis of genomic sequences facilitates high-throughput and comprehensive description of bacteria.</title>
        <authorList>
            <person name="Hitch T.C.A."/>
        </authorList>
    </citation>
    <scope>NUCLEOTIDE SEQUENCE [LARGE SCALE GENOMIC DNA]</scope>
    <source>
        <strain evidence="4 5">H2_18</strain>
    </source>
</reference>
<feature type="coiled-coil region" evidence="1">
    <location>
        <begin position="95"/>
        <end position="122"/>
    </location>
</feature>
<dbReference type="Proteomes" id="UP001652394">
    <property type="component" value="Unassembled WGS sequence"/>
</dbReference>
<proteinExistence type="predicted"/>
<evidence type="ECO:0000256" key="1">
    <source>
        <dbReference type="SAM" id="Coils"/>
    </source>
</evidence>
<keyword evidence="1" id="KW-0175">Coiled coil</keyword>
<keyword evidence="3" id="KW-0812">Transmembrane</keyword>
<keyword evidence="3" id="KW-1133">Transmembrane helix</keyword>
<feature type="transmembrane region" description="Helical" evidence="3">
    <location>
        <begin position="67"/>
        <end position="89"/>
    </location>
</feature>
<keyword evidence="3" id="KW-0472">Membrane</keyword>
<keyword evidence="5" id="KW-1185">Reference proteome</keyword>
<feature type="compositionally biased region" description="Basic and acidic residues" evidence="2">
    <location>
        <begin position="37"/>
        <end position="47"/>
    </location>
</feature>
<dbReference type="RefSeq" id="WP_059069084.1">
    <property type="nucleotide sequence ID" value="NZ_JAOQJX010000012.1"/>
</dbReference>
<evidence type="ECO:0000313" key="4">
    <source>
        <dbReference type="EMBL" id="MCU6747810.1"/>
    </source>
</evidence>
<feature type="compositionally biased region" description="Basic residues" evidence="2">
    <location>
        <begin position="51"/>
        <end position="60"/>
    </location>
</feature>
<feature type="region of interest" description="Disordered" evidence="2">
    <location>
        <begin position="36"/>
        <end position="60"/>
    </location>
</feature>
<dbReference type="EMBL" id="JAOQJX010000012">
    <property type="protein sequence ID" value="MCU6747810.1"/>
    <property type="molecule type" value="Genomic_DNA"/>
</dbReference>
<name>A0ABT2TC00_9FIRM</name>
<evidence type="ECO:0008006" key="6">
    <source>
        <dbReference type="Google" id="ProtNLM"/>
    </source>
</evidence>
<evidence type="ECO:0000256" key="2">
    <source>
        <dbReference type="SAM" id="MobiDB-lite"/>
    </source>
</evidence>
<protein>
    <recommendedName>
        <fullName evidence="6">Cell division protein FtsL</fullName>
    </recommendedName>
</protein>
<sequence length="181" mass="20225">MAAVRRRPNSYRHHGYAGGNQRAFYVYGNTVRQAEVLPKKETREHSGSTRKTSRQVKRNRNRALNMSPAYVGFLVAAAFCAVFVCMLYLQLQSDIVSRSENITALQQELADLTEANDTAYNAATDSVNLEEVRSKAMNELGMVYAAQGTVIEYDSPTSDYVKQYSDIPKDGVLAQSKNVKE</sequence>
<accession>A0ABT2TC00</accession>
<evidence type="ECO:0000256" key="3">
    <source>
        <dbReference type="SAM" id="Phobius"/>
    </source>
</evidence>